<evidence type="ECO:0000256" key="1">
    <source>
        <dbReference type="ARBA" id="ARBA00009477"/>
    </source>
</evidence>
<dbReference type="PROSITE" id="PS51257">
    <property type="entry name" value="PROKAR_LIPOPROTEIN"/>
    <property type="match status" value="1"/>
</dbReference>
<evidence type="ECO:0000259" key="5">
    <source>
        <dbReference type="Pfam" id="PF25973"/>
    </source>
</evidence>
<dbReference type="InterPro" id="IPR058637">
    <property type="entry name" value="YknX-like_C"/>
</dbReference>
<feature type="domain" description="YknX-like C-terminal permuted SH3-like" evidence="6">
    <location>
        <begin position="280"/>
        <end position="345"/>
    </location>
</feature>
<feature type="chain" id="PRO_5046649108" evidence="3">
    <location>
        <begin position="20"/>
        <end position="346"/>
    </location>
</feature>
<dbReference type="InterPro" id="IPR006143">
    <property type="entry name" value="RND_pump_MFP"/>
</dbReference>
<organism evidence="7 8">
    <name type="scientific">Desulfofustis limnaeus</name>
    <dbReference type="NCBI Taxonomy" id="2740163"/>
    <lineage>
        <taxon>Bacteria</taxon>
        <taxon>Pseudomonadati</taxon>
        <taxon>Thermodesulfobacteriota</taxon>
        <taxon>Desulfobulbia</taxon>
        <taxon>Desulfobulbales</taxon>
        <taxon>Desulfocapsaceae</taxon>
        <taxon>Desulfofustis</taxon>
    </lineage>
</organism>
<dbReference type="Proteomes" id="UP000830055">
    <property type="component" value="Chromosome"/>
</dbReference>
<evidence type="ECO:0000313" key="8">
    <source>
        <dbReference type="Proteomes" id="UP000830055"/>
    </source>
</evidence>
<dbReference type="SUPFAM" id="SSF111369">
    <property type="entry name" value="HlyD-like secretion proteins"/>
    <property type="match status" value="1"/>
</dbReference>
<dbReference type="Gene3D" id="2.40.50.100">
    <property type="match status" value="1"/>
</dbReference>
<dbReference type="PANTHER" id="PTHR30469">
    <property type="entry name" value="MULTIDRUG RESISTANCE PROTEIN MDTA"/>
    <property type="match status" value="1"/>
</dbReference>
<sequence length="346" mass="37176">MTTFFRSLLLCSIPLLLLAATVACSSDQHRQQATAEQLPPVAVQVTTVEKQVPARQVEVMGTIQAAESASIAARISGNIVELPVNLGSRVAAGERLVTLSAGEINAQLLQAQAQFEQAERNLARERGLLQRNAATAETVRTLEDTKRIAEAALTEARTMLDYTIIEAPFDGIITRKMANIGDLATPGKPLLQLENETELQVIADVPESLVLGLSIGERLPIALPAAGLQINGRIIEIAPAADPRSRTAPVKLAIEANERIRSGQFVRVSLPSSEGTAFFVPQQAVLPYGQMERLFLVNGDKARLQLVKTGLRRDGQVEILAGVNAGDRVIIAGHDHLRDGQSITVD</sequence>
<dbReference type="Gene3D" id="1.10.287.470">
    <property type="entry name" value="Helix hairpin bin"/>
    <property type="match status" value="1"/>
</dbReference>
<name>A0ABN6M7H7_9BACT</name>
<comment type="similarity">
    <text evidence="1">Belongs to the membrane fusion protein (MFP) (TC 8.A.1) family.</text>
</comment>
<dbReference type="Gene3D" id="2.40.420.20">
    <property type="match status" value="1"/>
</dbReference>
<evidence type="ECO:0000259" key="4">
    <source>
        <dbReference type="Pfam" id="PF25954"/>
    </source>
</evidence>
<dbReference type="Gene3D" id="2.40.30.170">
    <property type="match status" value="1"/>
</dbReference>
<evidence type="ECO:0000259" key="6">
    <source>
        <dbReference type="Pfam" id="PF25989"/>
    </source>
</evidence>
<gene>
    <name evidence="7" type="ORF">DPPLL_21210</name>
</gene>
<dbReference type="InterPro" id="IPR058647">
    <property type="entry name" value="BSH_CzcB-like"/>
</dbReference>
<feature type="domain" description="CusB-like beta-barrel" evidence="4">
    <location>
        <begin position="201"/>
        <end position="272"/>
    </location>
</feature>
<dbReference type="InterPro" id="IPR058792">
    <property type="entry name" value="Beta-barrel_RND_2"/>
</dbReference>
<dbReference type="Pfam" id="PF25954">
    <property type="entry name" value="Beta-barrel_RND_2"/>
    <property type="match status" value="1"/>
</dbReference>
<evidence type="ECO:0000256" key="2">
    <source>
        <dbReference type="SAM" id="Coils"/>
    </source>
</evidence>
<feature type="coiled-coil region" evidence="2">
    <location>
        <begin position="101"/>
        <end position="128"/>
    </location>
</feature>
<feature type="signal peptide" evidence="3">
    <location>
        <begin position="1"/>
        <end position="19"/>
    </location>
</feature>
<dbReference type="RefSeq" id="WP_284151170.1">
    <property type="nucleotide sequence ID" value="NZ_AP025516.1"/>
</dbReference>
<reference evidence="7 8" key="1">
    <citation type="submission" date="2022-01" db="EMBL/GenBank/DDBJ databases">
        <title>Desulfofustis limnae sp. nov., a novel mesophilic sulfate-reducing bacterium isolated from marsh soil.</title>
        <authorList>
            <person name="Watanabe M."/>
            <person name="Takahashi A."/>
            <person name="Kojima H."/>
            <person name="Fukui M."/>
        </authorList>
    </citation>
    <scope>NUCLEOTIDE SEQUENCE [LARGE SCALE GENOMIC DNA]</scope>
    <source>
        <strain evidence="7 8">PPLL</strain>
    </source>
</reference>
<keyword evidence="8" id="KW-1185">Reference proteome</keyword>
<dbReference type="NCBIfam" id="TIGR01730">
    <property type="entry name" value="RND_mfp"/>
    <property type="match status" value="1"/>
</dbReference>
<feature type="domain" description="CzcB-like barrel-sandwich hybrid" evidence="5">
    <location>
        <begin position="68"/>
        <end position="187"/>
    </location>
</feature>
<accession>A0ABN6M7H7</accession>
<keyword evidence="3" id="KW-0732">Signal</keyword>
<keyword evidence="2" id="KW-0175">Coiled coil</keyword>
<protein>
    <submittedName>
        <fullName evidence="7">Hemolysin D</fullName>
    </submittedName>
</protein>
<evidence type="ECO:0000313" key="7">
    <source>
        <dbReference type="EMBL" id="BDD87756.1"/>
    </source>
</evidence>
<dbReference type="Pfam" id="PF25989">
    <property type="entry name" value="YknX_C"/>
    <property type="match status" value="1"/>
</dbReference>
<dbReference type="EMBL" id="AP025516">
    <property type="protein sequence ID" value="BDD87756.1"/>
    <property type="molecule type" value="Genomic_DNA"/>
</dbReference>
<dbReference type="PANTHER" id="PTHR30469:SF38">
    <property type="entry name" value="HLYD FAMILY SECRETION PROTEIN"/>
    <property type="match status" value="1"/>
</dbReference>
<proteinExistence type="inferred from homology"/>
<dbReference type="Pfam" id="PF25973">
    <property type="entry name" value="BSH_CzcB"/>
    <property type="match status" value="1"/>
</dbReference>
<evidence type="ECO:0000256" key="3">
    <source>
        <dbReference type="SAM" id="SignalP"/>
    </source>
</evidence>